<accession>A0A9P7QQJ2</accession>
<dbReference type="PANTHER" id="PTHR33112">
    <property type="entry name" value="DOMAIN PROTEIN, PUTATIVE-RELATED"/>
    <property type="match status" value="1"/>
</dbReference>
<dbReference type="OrthoDB" id="5347061at2759"/>
<dbReference type="Pfam" id="PF06985">
    <property type="entry name" value="HET"/>
    <property type="match status" value="1"/>
</dbReference>
<proteinExistence type="predicted"/>
<protein>
    <submittedName>
        <fullName evidence="2">Heterokaryon incompatibility protein</fullName>
    </submittedName>
</protein>
<dbReference type="Proteomes" id="UP000699042">
    <property type="component" value="Unassembled WGS sequence"/>
</dbReference>
<dbReference type="PANTHER" id="PTHR33112:SF10">
    <property type="entry name" value="TOL"/>
    <property type="match status" value="1"/>
</dbReference>
<evidence type="ECO:0000259" key="1">
    <source>
        <dbReference type="Pfam" id="PF06985"/>
    </source>
</evidence>
<dbReference type="AlphaFoldDB" id="A0A9P7QQJ2"/>
<evidence type="ECO:0000313" key="2">
    <source>
        <dbReference type="EMBL" id="KAG7040409.1"/>
    </source>
</evidence>
<name>A0A9P7QQJ2_9PEZI</name>
<dbReference type="EMBL" id="JAESDN010000025">
    <property type="protein sequence ID" value="KAG7040409.1"/>
    <property type="molecule type" value="Genomic_DNA"/>
</dbReference>
<gene>
    <name evidence="2" type="ORF">JMJ77_009870</name>
</gene>
<sequence length="701" mass="80513">MPSKNMGYYFMIYPLTERTLDCDSNMSTDTTFLCSVCKQVVQPTSSDSTSEPWITPPDQTLDAFRKAVLRDCFICSKLWNLSELHRIGWESLDPQLWRPLSFRVDKEYYQGKDILHQIRVMILFRDPTQIHSERSTELRLRLIPSSEREYEDLFSFNMIDESTGSTGTLDLARSWFSECFHGHDQCKRLPTSAVNWLPTRLVDIGSRGETTWKLVVTSENSKLKRYQPRPQYMTLSYRWGTEPQKLVLSSHNLDLLGRGSPIVQLPQTFQDLVVVAHHLGIRYVWIDCLCIIQDSRNDWEKEALKMREVYTNAACNVAASASSSPAGGLFRSRVTKDIRPAIVKSNLSFQEPGEFYMFDKGYWDRHLLNGALHTRGWVFQERFLSPRQIYFTKSQVMWECLEEHKCEGFPRGIPLHDSSKSIKRLLSPQRNDDETKVEGLMPFDTLDLWIDIVATYSKCEFSVKEDKLYALGGIAKLFQEVTGDTYLAGLWRSRLLHQLDWYTLMPHPRIMSKYRAPSWSWASVDGPVQLRHPAHGYHFLAEVMDASVTTTSAGNDLVNVIGGSITLRAKVYDANYEREYPLTNDGLIHFSSKDKAFPPFTTWPYLDAVEDNLKKSGHTSLLPLRNQEVSWEELGSDQSGETNDVTCLILEKVGASKNTYRKIGWIYLGGEMSHGKENQDIIDAILSAHESDRGWKEIILV</sequence>
<reference evidence="2" key="1">
    <citation type="submission" date="2021-05" db="EMBL/GenBank/DDBJ databases">
        <title>Comparative genomics of three Colletotrichum scovillei strains and genetic complementation revealed genes involved fungal growth and virulence on chili pepper.</title>
        <authorList>
            <person name="Hsieh D.-K."/>
            <person name="Chuang S.-C."/>
            <person name="Chen C.-Y."/>
            <person name="Chao Y.-T."/>
            <person name="Lu M.-Y.J."/>
            <person name="Lee M.-H."/>
            <person name="Shih M.-C."/>
        </authorList>
    </citation>
    <scope>NUCLEOTIDE SEQUENCE</scope>
    <source>
        <strain evidence="2">Coll-153</strain>
    </source>
</reference>
<feature type="domain" description="Heterokaryon incompatibility" evidence="1">
    <location>
        <begin position="232"/>
        <end position="381"/>
    </location>
</feature>
<comment type="caution">
    <text evidence="2">The sequence shown here is derived from an EMBL/GenBank/DDBJ whole genome shotgun (WGS) entry which is preliminary data.</text>
</comment>
<organism evidence="2 3">
    <name type="scientific">Colletotrichum scovillei</name>
    <dbReference type="NCBI Taxonomy" id="1209932"/>
    <lineage>
        <taxon>Eukaryota</taxon>
        <taxon>Fungi</taxon>
        <taxon>Dikarya</taxon>
        <taxon>Ascomycota</taxon>
        <taxon>Pezizomycotina</taxon>
        <taxon>Sordariomycetes</taxon>
        <taxon>Hypocreomycetidae</taxon>
        <taxon>Glomerellales</taxon>
        <taxon>Glomerellaceae</taxon>
        <taxon>Colletotrichum</taxon>
        <taxon>Colletotrichum acutatum species complex</taxon>
    </lineage>
</organism>
<keyword evidence="3" id="KW-1185">Reference proteome</keyword>
<evidence type="ECO:0000313" key="3">
    <source>
        <dbReference type="Proteomes" id="UP000699042"/>
    </source>
</evidence>
<dbReference type="InterPro" id="IPR010730">
    <property type="entry name" value="HET"/>
</dbReference>